<evidence type="ECO:0000256" key="5">
    <source>
        <dbReference type="ARBA" id="ARBA00023136"/>
    </source>
</evidence>
<dbReference type="Pfam" id="PF02361">
    <property type="entry name" value="CbiQ"/>
    <property type="match status" value="1"/>
</dbReference>
<feature type="transmembrane region" description="Helical" evidence="6">
    <location>
        <begin position="220"/>
        <end position="242"/>
    </location>
</feature>
<name>A0A544UT85_LYSSH</name>
<accession>A0A544UT85</accession>
<reference evidence="7 8" key="1">
    <citation type="submission" date="2018-03" db="EMBL/GenBank/DDBJ databases">
        <title>Aerobic endospore-forming bacteria genome sequencing and assembly.</title>
        <authorList>
            <person name="Cavalcante D.A."/>
            <person name="Driks A."/>
            <person name="Putonti C."/>
            <person name="De-Souza M.T."/>
        </authorList>
    </citation>
    <scope>NUCLEOTIDE SEQUENCE [LARGE SCALE GENOMIC DNA]</scope>
    <source>
        <strain evidence="7 8">SDF0037</strain>
    </source>
</reference>
<keyword evidence="2" id="KW-1003">Cell membrane</keyword>
<evidence type="ECO:0000313" key="7">
    <source>
        <dbReference type="EMBL" id="TQR37068.1"/>
    </source>
</evidence>
<dbReference type="AlphaFoldDB" id="A0A544UT85"/>
<keyword evidence="5 6" id="KW-0472">Membrane</keyword>
<comment type="subcellular location">
    <subcellularLocation>
        <location evidence="1">Membrane</location>
        <topology evidence="1">Multi-pass membrane protein</topology>
    </subcellularLocation>
</comment>
<keyword evidence="3 6" id="KW-0812">Transmembrane</keyword>
<evidence type="ECO:0000256" key="6">
    <source>
        <dbReference type="SAM" id="Phobius"/>
    </source>
</evidence>
<feature type="transmembrane region" description="Helical" evidence="6">
    <location>
        <begin position="49"/>
        <end position="72"/>
    </location>
</feature>
<dbReference type="Proteomes" id="UP000317944">
    <property type="component" value="Unassembled WGS sequence"/>
</dbReference>
<dbReference type="PANTHER" id="PTHR34857:SF2">
    <property type="entry name" value="SLL0384 PROTEIN"/>
    <property type="match status" value="1"/>
</dbReference>
<dbReference type="EMBL" id="SADV01000003">
    <property type="protein sequence ID" value="TQR37068.1"/>
    <property type="molecule type" value="Genomic_DNA"/>
</dbReference>
<evidence type="ECO:0000256" key="3">
    <source>
        <dbReference type="ARBA" id="ARBA00022692"/>
    </source>
</evidence>
<dbReference type="InterPro" id="IPR003339">
    <property type="entry name" value="ABC/ECF_trnsptr_transmembrane"/>
</dbReference>
<gene>
    <name evidence="7" type="ORF">C7Y47_05055</name>
</gene>
<dbReference type="OrthoDB" id="3730291at2"/>
<feature type="transmembrane region" description="Helical" evidence="6">
    <location>
        <begin position="26"/>
        <end position="42"/>
    </location>
</feature>
<sequence>MNKGEELQGNMHMHVFTFKLDPRTKIYLLLLVNAAVFLSPSFQFERILIAIILSLCFLMGMFSFSLKMMLGYGLILGVHLVSEMFLSGAWELMFVSFTMFIRKIFPCVVMGGLLVGTTKINEFMTALGKIRISKKVIIPLAVMLRYFPMIGEDWRYIKDAMKLRGISPSIIGFLKNPVQTVECIYVPLLMAASKIADELSAASIARGIENPKERSCFQHVSFQFSDCIVMFIFTFFVFRGVFIC</sequence>
<evidence type="ECO:0000256" key="4">
    <source>
        <dbReference type="ARBA" id="ARBA00022989"/>
    </source>
</evidence>
<comment type="caution">
    <text evidence="7">The sequence shown here is derived from an EMBL/GenBank/DDBJ whole genome shotgun (WGS) entry which is preliminary data.</text>
</comment>
<evidence type="ECO:0000313" key="8">
    <source>
        <dbReference type="Proteomes" id="UP000317944"/>
    </source>
</evidence>
<dbReference type="PANTHER" id="PTHR34857">
    <property type="entry name" value="SLL0384 PROTEIN"/>
    <property type="match status" value="1"/>
</dbReference>
<keyword evidence="4 6" id="KW-1133">Transmembrane helix</keyword>
<evidence type="ECO:0000256" key="2">
    <source>
        <dbReference type="ARBA" id="ARBA00022475"/>
    </source>
</evidence>
<proteinExistence type="predicted"/>
<dbReference type="InterPro" id="IPR051611">
    <property type="entry name" value="ECF_transporter_component"/>
</dbReference>
<organism evidence="7 8">
    <name type="scientific">Lysinibacillus sphaericus</name>
    <name type="common">Bacillus sphaericus</name>
    <dbReference type="NCBI Taxonomy" id="1421"/>
    <lineage>
        <taxon>Bacteria</taxon>
        <taxon>Bacillati</taxon>
        <taxon>Bacillota</taxon>
        <taxon>Bacilli</taxon>
        <taxon>Bacillales</taxon>
        <taxon>Bacillaceae</taxon>
        <taxon>Lysinibacillus</taxon>
    </lineage>
</organism>
<dbReference type="RefSeq" id="WP_142507763.1">
    <property type="nucleotide sequence ID" value="NZ_SADV01000003.1"/>
</dbReference>
<evidence type="ECO:0000256" key="1">
    <source>
        <dbReference type="ARBA" id="ARBA00004141"/>
    </source>
</evidence>
<dbReference type="CDD" id="cd16914">
    <property type="entry name" value="EcfT"/>
    <property type="match status" value="1"/>
</dbReference>
<dbReference type="GO" id="GO:0005886">
    <property type="term" value="C:plasma membrane"/>
    <property type="evidence" value="ECO:0007669"/>
    <property type="project" value="UniProtKB-ARBA"/>
</dbReference>
<protein>
    <submittedName>
        <fullName evidence="7">Energy-coupling factor transporter transmembrane protein EcfT</fullName>
    </submittedName>
</protein>